<evidence type="ECO:0008006" key="5">
    <source>
        <dbReference type="Google" id="ProtNLM"/>
    </source>
</evidence>
<evidence type="ECO:0000313" key="4">
    <source>
        <dbReference type="Proteomes" id="UP000041254"/>
    </source>
</evidence>
<dbReference type="InterPro" id="IPR052595">
    <property type="entry name" value="LRRC69/RLP"/>
</dbReference>
<dbReference type="FunFam" id="3.80.10.10:FF:000041">
    <property type="entry name" value="LRR receptor-like serine/threonine-protein kinase ERECTA"/>
    <property type="match status" value="2"/>
</dbReference>
<dbReference type="Proteomes" id="UP000041254">
    <property type="component" value="Unassembled WGS sequence"/>
</dbReference>
<dbReference type="InterPro" id="IPR032675">
    <property type="entry name" value="LRR_dom_sf"/>
</dbReference>
<name>A0A0G4H2J1_VITBC</name>
<dbReference type="PhylomeDB" id="A0A0G4H2J1"/>
<dbReference type="Pfam" id="PF00560">
    <property type="entry name" value="LRR_1"/>
    <property type="match status" value="3"/>
</dbReference>
<reference evidence="3 4" key="1">
    <citation type="submission" date="2014-11" db="EMBL/GenBank/DDBJ databases">
        <authorList>
            <person name="Zhu J."/>
            <person name="Qi W."/>
            <person name="Song R."/>
        </authorList>
    </citation>
    <scope>NUCLEOTIDE SEQUENCE [LARGE SCALE GENOMIC DNA]</scope>
</reference>
<dbReference type="EMBL" id="CDMY01000949">
    <property type="protein sequence ID" value="CEM37694.1"/>
    <property type="molecule type" value="Genomic_DNA"/>
</dbReference>
<dbReference type="PROSITE" id="PS51450">
    <property type="entry name" value="LRR"/>
    <property type="match status" value="1"/>
</dbReference>
<dbReference type="AlphaFoldDB" id="A0A0G4H2J1"/>
<dbReference type="SUPFAM" id="SSF52058">
    <property type="entry name" value="L domain-like"/>
    <property type="match status" value="1"/>
</dbReference>
<keyword evidence="4" id="KW-1185">Reference proteome</keyword>
<dbReference type="VEuPathDB" id="CryptoDB:Vbra_1634"/>
<dbReference type="SUPFAM" id="SSF52047">
    <property type="entry name" value="RNI-like"/>
    <property type="match status" value="1"/>
</dbReference>
<dbReference type="InterPro" id="IPR001611">
    <property type="entry name" value="Leu-rich_rpt"/>
</dbReference>
<dbReference type="Pfam" id="PF12799">
    <property type="entry name" value="LRR_4"/>
    <property type="match status" value="1"/>
</dbReference>
<gene>
    <name evidence="3" type="ORF">Vbra_1634</name>
</gene>
<evidence type="ECO:0000313" key="3">
    <source>
        <dbReference type="EMBL" id="CEM37694.1"/>
    </source>
</evidence>
<accession>A0A0G4H2J1</accession>
<dbReference type="OMA" id="SEHCAIP"/>
<dbReference type="OrthoDB" id="676979at2759"/>
<organism evidence="3 4">
    <name type="scientific">Vitrella brassicaformis (strain CCMP3155)</name>
    <dbReference type="NCBI Taxonomy" id="1169540"/>
    <lineage>
        <taxon>Eukaryota</taxon>
        <taxon>Sar</taxon>
        <taxon>Alveolata</taxon>
        <taxon>Colpodellida</taxon>
        <taxon>Vitrellaceae</taxon>
        <taxon>Vitrella</taxon>
    </lineage>
</organism>
<keyword evidence="1" id="KW-0433">Leucine-rich repeat</keyword>
<dbReference type="STRING" id="1169540.A0A0G4H2J1"/>
<evidence type="ECO:0000256" key="2">
    <source>
        <dbReference type="ARBA" id="ARBA00022737"/>
    </source>
</evidence>
<evidence type="ECO:0000256" key="1">
    <source>
        <dbReference type="ARBA" id="ARBA00022614"/>
    </source>
</evidence>
<proteinExistence type="predicted"/>
<keyword evidence="2" id="KW-0677">Repeat</keyword>
<dbReference type="InParanoid" id="A0A0G4H2J1"/>
<sequence length="669" mass="74327">MEDLSTSECGPCQADADALSRLLAKISLVNKTDRSAFAVDFCNASFIVCIRLPDGAEGYLLLLWGNREDGFEVTELRENLRTTVDFPRDIYELKHILGLWISSVPFEGHLMDEVGNMTSLRLLYIRGTIMNGTILKSINNLTSLKALDIIGSSQKSLSFSGQLPNLNLPSLELLGITDAALNGPFSVANLMQIKYLTLEPADLHLGSIPSTLGHNLTSLVLENVSLSGRIPDSLGELHHLKTLDLQRNNLSGPIPMFLRNLTRLRHLRLQSNSLYGSLPDGFGSNWPDLEELELQENQWGNFLQLRELYLEWNKLSGTLDALGLPPQLKKVHLSHNKFNGPVPDGLAECAELKELVADNNNLAALPSSLDEWTSLTTLSLSNNNMTGTLPSLSPIKRLRMVDLSCNRIEGFTGNGSLPETLEDINFDTNALAIIPASWHYLPAAKKLLLSNNSFTASTWPEWFETAKGYCANDRISTLSEAKEWLSAKEPPDWPVLRELDVSFNSLHIDVTDFLQGFRALPSLSNLSCAECQLKGNLTCAVLYHFDRDDGYVTFKDSFKALSATGILTLAFNHITAVDTSGEPLKKMAHDIDLRNNSLERFDVPDSPSDWPSYLNLKNNTNLRLFVNTTMKIKDCAELTAMRDRGIQALVRNPNWPERSVQIASEEETS</sequence>
<dbReference type="PANTHER" id="PTHR48057">
    <property type="entry name" value="LEUCINE-RICH REPEAT SERINE/THREONINE-PROTEIN KINASE 1"/>
    <property type="match status" value="1"/>
</dbReference>
<dbReference type="InterPro" id="IPR025875">
    <property type="entry name" value="Leu-rich_rpt_4"/>
</dbReference>
<dbReference type="Gene3D" id="3.80.10.10">
    <property type="entry name" value="Ribonuclease Inhibitor"/>
    <property type="match status" value="3"/>
</dbReference>
<protein>
    <recommendedName>
        <fullName evidence="5">Leucine-rich repeat-containing N-terminal plant-type domain-containing protein</fullName>
    </recommendedName>
</protein>